<dbReference type="AlphaFoldDB" id="T1JG99"/>
<dbReference type="OMA" id="GTHKDEW"/>
<proteinExistence type="predicted"/>
<dbReference type="EMBL" id="JH432197">
    <property type="status" value="NOT_ANNOTATED_CDS"/>
    <property type="molecule type" value="Genomic_DNA"/>
</dbReference>
<feature type="domain" description="WAP" evidence="3">
    <location>
        <begin position="47"/>
        <end position="78"/>
    </location>
</feature>
<keyword evidence="2" id="KW-0732">Signal</keyword>
<evidence type="ECO:0000256" key="2">
    <source>
        <dbReference type="SAM" id="SignalP"/>
    </source>
</evidence>
<dbReference type="GO" id="GO:0030414">
    <property type="term" value="F:peptidase inhibitor activity"/>
    <property type="evidence" value="ECO:0007669"/>
    <property type="project" value="InterPro"/>
</dbReference>
<feature type="signal peptide" evidence="2">
    <location>
        <begin position="1"/>
        <end position="17"/>
    </location>
</feature>
<dbReference type="Proteomes" id="UP000014500">
    <property type="component" value="Unassembled WGS sequence"/>
</dbReference>
<dbReference type="Pfam" id="PF00095">
    <property type="entry name" value="WAP"/>
    <property type="match status" value="1"/>
</dbReference>
<feature type="chain" id="PRO_5004590490" description="WAP domain-containing protein" evidence="2">
    <location>
        <begin position="18"/>
        <end position="217"/>
    </location>
</feature>
<feature type="compositionally biased region" description="Acidic residues" evidence="1">
    <location>
        <begin position="153"/>
        <end position="198"/>
    </location>
</feature>
<accession>T1JG99</accession>
<evidence type="ECO:0000259" key="3">
    <source>
        <dbReference type="Pfam" id="PF00095"/>
    </source>
</evidence>
<dbReference type="InterPro" id="IPR008197">
    <property type="entry name" value="WAP_dom"/>
</dbReference>
<name>T1JG99_STRMM</name>
<dbReference type="GO" id="GO:0005576">
    <property type="term" value="C:extracellular region"/>
    <property type="evidence" value="ECO:0007669"/>
    <property type="project" value="InterPro"/>
</dbReference>
<reference evidence="4" key="2">
    <citation type="submission" date="2015-02" db="UniProtKB">
        <authorList>
            <consortium name="EnsemblMetazoa"/>
        </authorList>
    </citation>
    <scope>IDENTIFICATION</scope>
</reference>
<dbReference type="SUPFAM" id="SSF57256">
    <property type="entry name" value="Elafin-like"/>
    <property type="match status" value="1"/>
</dbReference>
<reference evidence="5" key="1">
    <citation type="submission" date="2011-05" db="EMBL/GenBank/DDBJ databases">
        <authorList>
            <person name="Richards S.R."/>
            <person name="Qu J."/>
            <person name="Jiang H."/>
            <person name="Jhangiani S.N."/>
            <person name="Agravi P."/>
            <person name="Goodspeed R."/>
            <person name="Gross S."/>
            <person name="Mandapat C."/>
            <person name="Jackson L."/>
            <person name="Mathew T."/>
            <person name="Pu L."/>
            <person name="Thornton R."/>
            <person name="Saada N."/>
            <person name="Wilczek-Boney K.B."/>
            <person name="Lee S."/>
            <person name="Kovar C."/>
            <person name="Wu Y."/>
            <person name="Scherer S.E."/>
            <person name="Worley K.C."/>
            <person name="Muzny D.M."/>
            <person name="Gibbs R."/>
        </authorList>
    </citation>
    <scope>NUCLEOTIDE SEQUENCE</scope>
    <source>
        <strain evidence="5">Brora</strain>
    </source>
</reference>
<dbReference type="Gene3D" id="4.10.75.10">
    <property type="entry name" value="Elafin-like"/>
    <property type="match status" value="1"/>
</dbReference>
<evidence type="ECO:0000313" key="4">
    <source>
        <dbReference type="EnsemblMetazoa" id="SMAR012870-PA"/>
    </source>
</evidence>
<evidence type="ECO:0000313" key="5">
    <source>
        <dbReference type="Proteomes" id="UP000014500"/>
    </source>
</evidence>
<evidence type="ECO:0000256" key="1">
    <source>
        <dbReference type="SAM" id="MobiDB-lite"/>
    </source>
</evidence>
<dbReference type="InterPro" id="IPR036645">
    <property type="entry name" value="Elafin-like_sf"/>
</dbReference>
<dbReference type="HOGENOM" id="CLU_1273659_0_0_1"/>
<dbReference type="EnsemblMetazoa" id="SMAR012870-RA">
    <property type="protein sequence ID" value="SMAR012870-PA"/>
    <property type="gene ID" value="SMAR012870"/>
</dbReference>
<keyword evidence="5" id="KW-1185">Reference proteome</keyword>
<feature type="region of interest" description="Disordered" evidence="1">
    <location>
        <begin position="145"/>
        <end position="217"/>
    </location>
</feature>
<dbReference type="STRING" id="126957.T1JG99"/>
<sequence>MLCKLFAFYFFIHFSFSQRIPCTTCSTSNSKGCCQQYKRCCDEEIEKKGTCPSVFLRCTYKCTSDNSCTTNEKCCSNDPSFPKKVCIKTIKEVCPKSVSKSAKLKPCQDQNECSDGELCCIDPRNTGCCLKYTKDTSIIVTTTTKATTVTEETATEEEETATEEEEETATEEEEETATEEEEETATEEEEEETAIEEETTTKGTHKDEWVPSEAENN</sequence>
<protein>
    <recommendedName>
        <fullName evidence="3">WAP domain-containing protein</fullName>
    </recommendedName>
</protein>
<organism evidence="4 5">
    <name type="scientific">Strigamia maritima</name>
    <name type="common">European centipede</name>
    <name type="synonym">Geophilus maritimus</name>
    <dbReference type="NCBI Taxonomy" id="126957"/>
    <lineage>
        <taxon>Eukaryota</taxon>
        <taxon>Metazoa</taxon>
        <taxon>Ecdysozoa</taxon>
        <taxon>Arthropoda</taxon>
        <taxon>Myriapoda</taxon>
        <taxon>Chilopoda</taxon>
        <taxon>Pleurostigmophora</taxon>
        <taxon>Geophilomorpha</taxon>
        <taxon>Linotaeniidae</taxon>
        <taxon>Strigamia</taxon>
    </lineage>
</organism>